<comment type="caution">
    <text evidence="3">The sequence shown here is derived from an EMBL/GenBank/DDBJ whole genome shotgun (WGS) entry which is preliminary data.</text>
</comment>
<dbReference type="PANTHER" id="PTHR42880:SF1">
    <property type="entry name" value="ISOPROPYLMALATE_HOMOCITRATE_CITRAMALATE SYNTHASE FAMILY PROTEIN"/>
    <property type="match status" value="1"/>
</dbReference>
<dbReference type="EMBL" id="JBHPBY010000175">
    <property type="protein sequence ID" value="MFC1851300.1"/>
    <property type="molecule type" value="Genomic_DNA"/>
</dbReference>
<dbReference type="SUPFAM" id="SSF51569">
    <property type="entry name" value="Aldolase"/>
    <property type="match status" value="1"/>
</dbReference>
<dbReference type="InterPro" id="IPR002034">
    <property type="entry name" value="AIPM/Hcit_synth_CS"/>
</dbReference>
<feature type="domain" description="Pyruvate carboxyltransferase" evidence="2">
    <location>
        <begin position="8"/>
        <end position="257"/>
    </location>
</feature>
<gene>
    <name evidence="3" type="ORF">ACFL27_13975</name>
</gene>
<dbReference type="Proteomes" id="UP001594351">
    <property type="component" value="Unassembled WGS sequence"/>
</dbReference>
<keyword evidence="4" id="KW-1185">Reference proteome</keyword>
<protein>
    <submittedName>
        <fullName evidence="3">LeuA family protein</fullName>
    </submittedName>
</protein>
<evidence type="ECO:0000256" key="1">
    <source>
        <dbReference type="ARBA" id="ARBA00022679"/>
    </source>
</evidence>
<keyword evidence="1" id="KW-0808">Transferase</keyword>
<reference evidence="3 4" key="1">
    <citation type="submission" date="2024-09" db="EMBL/GenBank/DDBJ databases">
        <title>Laminarin stimulates single cell rates of sulfate reduction while oxygen inhibits transcriptomic activity in coastal marine sediment.</title>
        <authorList>
            <person name="Lindsay M."/>
            <person name="Orcutt B."/>
            <person name="Emerson D."/>
            <person name="Stepanauskas R."/>
            <person name="D'Angelo T."/>
        </authorList>
    </citation>
    <scope>NUCLEOTIDE SEQUENCE [LARGE SCALE GENOMIC DNA]</scope>
    <source>
        <strain evidence="3">SAG AM-311-K15</strain>
    </source>
</reference>
<dbReference type="InterPro" id="IPR000891">
    <property type="entry name" value="PYR_CT"/>
</dbReference>
<dbReference type="Gene3D" id="3.20.20.70">
    <property type="entry name" value="Aldolase class I"/>
    <property type="match status" value="1"/>
</dbReference>
<evidence type="ECO:0000313" key="3">
    <source>
        <dbReference type="EMBL" id="MFC1851300.1"/>
    </source>
</evidence>
<evidence type="ECO:0000313" key="4">
    <source>
        <dbReference type="Proteomes" id="UP001594351"/>
    </source>
</evidence>
<dbReference type="Pfam" id="PF00682">
    <property type="entry name" value="HMGL-like"/>
    <property type="match status" value="1"/>
</dbReference>
<dbReference type="PANTHER" id="PTHR42880">
    <property type="entry name" value="HOMOCITRATE SYNTHASE"/>
    <property type="match status" value="1"/>
</dbReference>
<organism evidence="3 4">
    <name type="scientific">candidate division CSSED10-310 bacterium</name>
    <dbReference type="NCBI Taxonomy" id="2855610"/>
    <lineage>
        <taxon>Bacteria</taxon>
        <taxon>Bacteria division CSSED10-310</taxon>
    </lineage>
</organism>
<sequence length="314" mass="34916">MKNNPEKITLKDATLREGLDTPTVTFSITQKLKISIRLYKAGIPEIEVVAPGQVQRDLEFVKRLKTTKLKIKTSGLVYAHQDSCEQDINDVSRYLDRFDLLMPISEKRKPHDRNAKIDRISEMVSYALDGHSDVGVGFPNATQTESSFLLRIVEQCDSLGVRRVTIYDTNGRADPFEIFDLMKKIREKCRSPIFFHGHNDLGLATANSLAAVYAGANGLDVTVNGLGDRAGNASLEQVALCLHQKGFYTGIALTKLRGLSKLVAQESGVQISKLSPVVGEYIFKHKSPGHLDNLELFEAYSPDLIGVKRKVTKR</sequence>
<dbReference type="PROSITE" id="PS50991">
    <property type="entry name" value="PYR_CT"/>
    <property type="match status" value="1"/>
</dbReference>
<dbReference type="PROSITE" id="PS00816">
    <property type="entry name" value="AIPM_HOMOCIT_SYNTH_2"/>
    <property type="match status" value="1"/>
</dbReference>
<name>A0ABV6YYM9_UNCC1</name>
<dbReference type="InterPro" id="IPR013785">
    <property type="entry name" value="Aldolase_TIM"/>
</dbReference>
<accession>A0ABV6YYM9</accession>
<proteinExistence type="predicted"/>
<evidence type="ECO:0000259" key="2">
    <source>
        <dbReference type="PROSITE" id="PS50991"/>
    </source>
</evidence>